<accession>A0A6M3M5P6</accession>
<sequence>MATAKQRAVWKRMKRAAKKCSGKKKSAFRACMRKNLKKGR</sequence>
<feature type="region of interest" description="Disordered" evidence="1">
    <location>
        <begin position="1"/>
        <end position="27"/>
    </location>
</feature>
<dbReference type="AlphaFoldDB" id="A0A6M3M5P6"/>
<protein>
    <submittedName>
        <fullName evidence="2">Uncharacterized protein</fullName>
    </submittedName>
</protein>
<feature type="compositionally biased region" description="Basic residues" evidence="1">
    <location>
        <begin position="8"/>
        <end position="27"/>
    </location>
</feature>
<dbReference type="EMBL" id="MT143796">
    <property type="protein sequence ID" value="QJB02618.1"/>
    <property type="molecule type" value="Genomic_DNA"/>
</dbReference>
<reference evidence="2" key="1">
    <citation type="submission" date="2020-03" db="EMBL/GenBank/DDBJ databases">
        <title>The deep terrestrial virosphere.</title>
        <authorList>
            <person name="Holmfeldt K."/>
            <person name="Nilsson E."/>
            <person name="Simone D."/>
            <person name="Lopez-Fernandez M."/>
            <person name="Wu X."/>
            <person name="de Brujin I."/>
            <person name="Lundin D."/>
            <person name="Andersson A."/>
            <person name="Bertilsson S."/>
            <person name="Dopson M."/>
        </authorList>
    </citation>
    <scope>NUCLEOTIDE SEQUENCE</scope>
    <source>
        <strain evidence="2">MM171B01145</strain>
    </source>
</reference>
<evidence type="ECO:0000256" key="1">
    <source>
        <dbReference type="SAM" id="MobiDB-lite"/>
    </source>
</evidence>
<name>A0A6M3M5P6_9ZZZZ</name>
<gene>
    <name evidence="2" type="ORF">MM171B01145_0011</name>
</gene>
<proteinExistence type="predicted"/>
<evidence type="ECO:0000313" key="2">
    <source>
        <dbReference type="EMBL" id="QJB02618.1"/>
    </source>
</evidence>
<organism evidence="2">
    <name type="scientific">viral metagenome</name>
    <dbReference type="NCBI Taxonomy" id="1070528"/>
    <lineage>
        <taxon>unclassified sequences</taxon>
        <taxon>metagenomes</taxon>
        <taxon>organismal metagenomes</taxon>
    </lineage>
</organism>